<dbReference type="InterPro" id="IPR014445">
    <property type="entry name" value="Gln-dep_NAD_synthase"/>
</dbReference>
<dbReference type="InterPro" id="IPR003694">
    <property type="entry name" value="NAD_synthase"/>
</dbReference>
<name>A0A2I2K916_9ZZZZ</name>
<evidence type="ECO:0000256" key="1">
    <source>
        <dbReference type="ARBA" id="ARBA00005188"/>
    </source>
</evidence>
<keyword evidence="6" id="KW-0067">ATP-binding</keyword>
<sequence length="630" mass="69390">MNDYGLFRVAAALPVVKVAAPSANAKQCLYLVEKAYEKQVQVICFPELTITGYSCGDLFLSRELIDRAEQALEWLLQKTEKMDIIIIAGMPLRVGSSLLDGAVVLHKGELIASTAKTFLCEESGERHWFADASDIQDGAIEICGRSVPFGHNMVFAAKNGAFSIEIGEDLYAAVSPSSIQSVGGSLVTFNLSAIKAQTGVHTMIADMVRMQSLRCMSGYVMASAGYGETSGDNLYAGYSCIAENGVMLKQNDAWTDSGSLIISDIDIDKLNMCRMRSSIFKELKGNGITYPVEIPLWRAEQPEYPIRENPFITSSAEQTCSEAFAIQTAALVTRMQNISSKKAVIGISGGLDSTLALLVVVKAFDMMGLDRKGIVTVTMPGFGTTDRTYNNAIELMQKLGTDVREISIAKACLAHFSDIGHNPDVKDVVYENSQARERTQILMDLANQENALVIGTGDMSELALGWCTYNGDHMSMYAVNSGVPKTMVRMIVDYVAGLEEFNQVKPYLNDIVATPVSPELLPADSEGNINQKTEDIVGPYELHDFYLYHLLKSGFTPKKILYLAKYAFAGQYDEETIKRWLKVFLRRFFGQQFKRSCMPDGPQVFAVSLSPRNGWRFASDVNCSEWLEGL</sequence>
<keyword evidence="9" id="KW-0315">Glutamine amidotransferase</keyword>
<dbReference type="CDD" id="cd00553">
    <property type="entry name" value="NAD_synthase"/>
    <property type="match status" value="1"/>
</dbReference>
<dbReference type="PANTHER" id="PTHR23090">
    <property type="entry name" value="NH 3 /GLUTAMINE-DEPENDENT NAD + SYNTHETASE"/>
    <property type="match status" value="1"/>
</dbReference>
<dbReference type="CDD" id="cd07570">
    <property type="entry name" value="GAT_Gln-NAD-synth"/>
    <property type="match status" value="1"/>
</dbReference>
<dbReference type="Gene3D" id="3.60.110.10">
    <property type="entry name" value="Carbon-nitrogen hydrolase"/>
    <property type="match status" value="1"/>
</dbReference>
<accession>A0A2I2K916</accession>
<dbReference type="PIRSF" id="PIRSF006630">
    <property type="entry name" value="NADS_GAT"/>
    <property type="match status" value="1"/>
</dbReference>
<dbReference type="GO" id="GO:0016740">
    <property type="term" value="F:transferase activity"/>
    <property type="evidence" value="ECO:0007669"/>
    <property type="project" value="UniProtKB-KW"/>
</dbReference>
<dbReference type="EC" id="6.3.5.1" evidence="3"/>
<dbReference type="Gene3D" id="1.10.10.1140">
    <property type="entry name" value="Glutamine-dependent NAD+ synthetase, C-terminal domain"/>
    <property type="match status" value="1"/>
</dbReference>
<keyword evidence="9" id="KW-0808">Transferase</keyword>
<evidence type="ECO:0000256" key="3">
    <source>
        <dbReference type="ARBA" id="ARBA00012743"/>
    </source>
</evidence>
<dbReference type="Pfam" id="PF00795">
    <property type="entry name" value="CN_hydrolase"/>
    <property type="match status" value="1"/>
</dbReference>
<reference evidence="9" key="1">
    <citation type="submission" date="2017-02" db="EMBL/GenBank/DDBJ databases">
        <authorList>
            <person name="Peterson S.W."/>
        </authorList>
    </citation>
    <scope>NUCLEOTIDE SEQUENCE</scope>
</reference>
<dbReference type="GO" id="GO:0005737">
    <property type="term" value="C:cytoplasm"/>
    <property type="evidence" value="ECO:0007669"/>
    <property type="project" value="InterPro"/>
</dbReference>
<dbReference type="PANTHER" id="PTHR23090:SF9">
    <property type="entry name" value="GLUTAMINE-DEPENDENT NAD(+) SYNTHETASE"/>
    <property type="match status" value="1"/>
</dbReference>
<protein>
    <recommendedName>
        <fullName evidence="3">NAD(+) synthase (glutamine-hydrolyzing)</fullName>
        <ecNumber evidence="3">6.3.5.1</ecNumber>
    </recommendedName>
</protein>
<dbReference type="PROSITE" id="PS50263">
    <property type="entry name" value="CN_HYDROLASE"/>
    <property type="match status" value="1"/>
</dbReference>
<dbReference type="SUPFAM" id="SSF52402">
    <property type="entry name" value="Adenine nucleotide alpha hydrolases-like"/>
    <property type="match status" value="1"/>
</dbReference>
<evidence type="ECO:0000313" key="9">
    <source>
        <dbReference type="EMBL" id="SJX74179.1"/>
    </source>
</evidence>
<reference evidence="9" key="2">
    <citation type="submission" date="2017-12" db="EMBL/GenBank/DDBJ databases">
        <title>Two new gene clusters involved in the degradation of lignocelluloses from the fecal microbiota of Tunisian dromedary.</title>
        <authorList>
            <person name="Rihab A."/>
            <person name="Elisabeth L."/>
            <person name="Gabrielle P.-V."/>
            <person name="Sahar T."/>
            <person name="Monia M."/>
            <person name="Fatma E."/>
            <person name="Samir B."/>
        </authorList>
    </citation>
    <scope>NUCLEOTIDE SEQUENCE</scope>
</reference>
<evidence type="ECO:0000256" key="5">
    <source>
        <dbReference type="ARBA" id="ARBA00022741"/>
    </source>
</evidence>
<comment type="pathway">
    <text evidence="1">Cofactor biosynthesis; NAD(+) biosynthesis; NAD(+) from deamido-NAD(+) (L-Gln route): step 1/1.</text>
</comment>
<proteinExistence type="inferred from homology"/>
<evidence type="ECO:0000256" key="6">
    <source>
        <dbReference type="ARBA" id="ARBA00022840"/>
    </source>
</evidence>
<evidence type="ECO:0000256" key="4">
    <source>
        <dbReference type="ARBA" id="ARBA00022598"/>
    </source>
</evidence>
<comment type="similarity">
    <text evidence="2">In the C-terminal section; belongs to the NAD synthetase family.</text>
</comment>
<dbReference type="EMBL" id="LT796702">
    <property type="protein sequence ID" value="SJX74179.1"/>
    <property type="molecule type" value="Genomic_DNA"/>
</dbReference>
<dbReference type="InterPro" id="IPR041856">
    <property type="entry name" value="NAD+_synth_C"/>
</dbReference>
<dbReference type="GO" id="GO:0003952">
    <property type="term" value="F:NAD+ synthase (glutamine-hydrolyzing) activity"/>
    <property type="evidence" value="ECO:0007669"/>
    <property type="project" value="UniProtKB-EC"/>
</dbReference>
<dbReference type="GO" id="GO:0004359">
    <property type="term" value="F:glutaminase activity"/>
    <property type="evidence" value="ECO:0007669"/>
    <property type="project" value="InterPro"/>
</dbReference>
<dbReference type="GO" id="GO:0005524">
    <property type="term" value="F:ATP binding"/>
    <property type="evidence" value="ECO:0007669"/>
    <property type="project" value="UniProtKB-KW"/>
</dbReference>
<evidence type="ECO:0000259" key="8">
    <source>
        <dbReference type="PROSITE" id="PS50263"/>
    </source>
</evidence>
<dbReference type="InterPro" id="IPR014729">
    <property type="entry name" value="Rossmann-like_a/b/a_fold"/>
</dbReference>
<dbReference type="Gene3D" id="3.40.50.620">
    <property type="entry name" value="HUPs"/>
    <property type="match status" value="1"/>
</dbReference>
<dbReference type="SUPFAM" id="SSF56317">
    <property type="entry name" value="Carbon-nitrogen hydrolase"/>
    <property type="match status" value="1"/>
</dbReference>
<dbReference type="GO" id="GO:0009435">
    <property type="term" value="P:NAD+ biosynthetic process"/>
    <property type="evidence" value="ECO:0007669"/>
    <property type="project" value="UniProtKB-UniPathway"/>
</dbReference>
<dbReference type="NCBIfam" id="NF002730">
    <property type="entry name" value="PRK02628.1"/>
    <property type="match status" value="1"/>
</dbReference>
<organism evidence="9">
    <name type="scientific">feces metagenome</name>
    <dbReference type="NCBI Taxonomy" id="1861841"/>
    <lineage>
        <taxon>unclassified sequences</taxon>
        <taxon>metagenomes</taxon>
        <taxon>organismal metagenomes</taxon>
    </lineage>
</organism>
<keyword evidence="7" id="KW-0520">NAD</keyword>
<evidence type="ECO:0000256" key="7">
    <source>
        <dbReference type="ARBA" id="ARBA00023027"/>
    </source>
</evidence>
<dbReference type="Pfam" id="PF02540">
    <property type="entry name" value="NAD_synthase"/>
    <property type="match status" value="1"/>
</dbReference>
<keyword evidence="4 9" id="KW-0436">Ligase</keyword>
<dbReference type="NCBIfam" id="TIGR00552">
    <property type="entry name" value="nadE"/>
    <property type="match status" value="1"/>
</dbReference>
<feature type="domain" description="CN hydrolase" evidence="8">
    <location>
        <begin position="7"/>
        <end position="267"/>
    </location>
</feature>
<evidence type="ECO:0000256" key="2">
    <source>
        <dbReference type="ARBA" id="ARBA00007145"/>
    </source>
</evidence>
<dbReference type="InterPro" id="IPR003010">
    <property type="entry name" value="C-N_Hydrolase"/>
</dbReference>
<keyword evidence="5" id="KW-0547">Nucleotide-binding</keyword>
<dbReference type="InterPro" id="IPR022310">
    <property type="entry name" value="NAD/GMP_synthase"/>
</dbReference>
<dbReference type="AlphaFoldDB" id="A0A2I2K916"/>
<dbReference type="UniPathway" id="UPA00253">
    <property type="reaction ID" value="UER00334"/>
</dbReference>
<dbReference type="InterPro" id="IPR036526">
    <property type="entry name" value="C-N_Hydrolase_sf"/>
</dbReference>